<feature type="signal peptide" evidence="3">
    <location>
        <begin position="1"/>
        <end position="27"/>
    </location>
</feature>
<keyword evidence="2" id="KW-0812">Transmembrane</keyword>
<organism evidence="5 6">
    <name type="scientific">Acropora cervicornis</name>
    <name type="common">Staghorn coral</name>
    <dbReference type="NCBI Taxonomy" id="6130"/>
    <lineage>
        <taxon>Eukaryota</taxon>
        <taxon>Metazoa</taxon>
        <taxon>Cnidaria</taxon>
        <taxon>Anthozoa</taxon>
        <taxon>Hexacorallia</taxon>
        <taxon>Scleractinia</taxon>
        <taxon>Astrocoeniina</taxon>
        <taxon>Acroporidae</taxon>
        <taxon>Acropora</taxon>
    </lineage>
</organism>
<evidence type="ECO:0000313" key="6">
    <source>
        <dbReference type="Proteomes" id="UP001249851"/>
    </source>
</evidence>
<dbReference type="FunFam" id="2.60.120.260:FF:000016">
    <property type="entry name" value="Contactin-associated protein-like 4 isoform 1"/>
    <property type="match status" value="1"/>
</dbReference>
<dbReference type="Gene3D" id="2.60.120.260">
    <property type="entry name" value="Galactose-binding domain-like"/>
    <property type="match status" value="1"/>
</dbReference>
<dbReference type="PANTHER" id="PTHR24543:SF291">
    <property type="entry name" value="SMOKE ALARM, ISOFORM D"/>
    <property type="match status" value="1"/>
</dbReference>
<reference evidence="5" key="1">
    <citation type="journal article" date="2023" name="G3 (Bethesda)">
        <title>Whole genome assembly and annotation of the endangered Caribbean coral Acropora cervicornis.</title>
        <authorList>
            <person name="Selwyn J.D."/>
            <person name="Vollmer S.V."/>
        </authorList>
    </citation>
    <scope>NUCLEOTIDE SEQUENCE</scope>
    <source>
        <strain evidence="5">K2</strain>
    </source>
</reference>
<keyword evidence="2" id="KW-1133">Transmembrane helix</keyword>
<keyword evidence="6" id="KW-1185">Reference proteome</keyword>
<feature type="chain" id="PRO_5042147145" evidence="3">
    <location>
        <begin position="28"/>
        <end position="350"/>
    </location>
</feature>
<dbReference type="InterPro" id="IPR000421">
    <property type="entry name" value="FA58C"/>
</dbReference>
<dbReference type="Proteomes" id="UP001249851">
    <property type="component" value="Unassembled WGS sequence"/>
</dbReference>
<protein>
    <submittedName>
        <fullName evidence="5">Neuropilin-2</fullName>
    </submittedName>
</protein>
<comment type="caution">
    <text evidence="5">The sequence shown here is derived from an EMBL/GenBank/DDBJ whole genome shotgun (WGS) entry which is preliminary data.</text>
</comment>
<evidence type="ECO:0000256" key="3">
    <source>
        <dbReference type="SAM" id="SignalP"/>
    </source>
</evidence>
<feature type="region of interest" description="Disordered" evidence="1">
    <location>
        <begin position="326"/>
        <end position="350"/>
    </location>
</feature>
<reference evidence="5" key="2">
    <citation type="journal article" date="2023" name="Science">
        <title>Genomic signatures of disease resistance in endangered staghorn corals.</title>
        <authorList>
            <person name="Vollmer S.V."/>
            <person name="Selwyn J.D."/>
            <person name="Despard B.A."/>
            <person name="Roesel C.L."/>
        </authorList>
    </citation>
    <scope>NUCLEOTIDE SEQUENCE</scope>
    <source>
        <strain evidence="5">K2</strain>
    </source>
</reference>
<feature type="transmembrane region" description="Helical" evidence="2">
    <location>
        <begin position="212"/>
        <end position="236"/>
    </location>
</feature>
<dbReference type="SUPFAM" id="SSF49785">
    <property type="entry name" value="Galactose-binding domain-like"/>
    <property type="match status" value="1"/>
</dbReference>
<dbReference type="InterPro" id="IPR008979">
    <property type="entry name" value="Galactose-bd-like_sf"/>
</dbReference>
<dbReference type="CDD" id="cd00057">
    <property type="entry name" value="FA58C"/>
    <property type="match status" value="1"/>
</dbReference>
<evidence type="ECO:0000256" key="2">
    <source>
        <dbReference type="SAM" id="Phobius"/>
    </source>
</evidence>
<dbReference type="SMART" id="SM00231">
    <property type="entry name" value="FA58C"/>
    <property type="match status" value="1"/>
</dbReference>
<dbReference type="PROSITE" id="PS01285">
    <property type="entry name" value="FA58C_1"/>
    <property type="match status" value="1"/>
</dbReference>
<name>A0AAD9UZF9_ACRCE</name>
<dbReference type="PANTHER" id="PTHR24543">
    <property type="entry name" value="MULTICOPPER OXIDASE-RELATED"/>
    <property type="match status" value="1"/>
</dbReference>
<evidence type="ECO:0000313" key="5">
    <source>
        <dbReference type="EMBL" id="KAK2555618.1"/>
    </source>
</evidence>
<sequence>MAVFFSTKILPLALALVLNLCYRVVLSCSCDTAFLDELGIENGHIPDQAMKASSSLDNNHGPGRARLNQGPTGSQGTAWCAKSSDKEQFLQIDLIFTSRVTHVATQGMSDPPTGPGGSDITSWVKTYSLEYSSDGNTYNGYYFNQGLKVFDANVDGASVSCCELPYPMVVRYLRFRPISWHEQICLRVGVFGQRNVTTHNSITYEQIAVWHYWWWPFLWILIIFFLSMCVLTICIYRCMRGRLALRPKVSQRSERMRPSSFINPMSHEPKPQNGQVNIAMETIGEEFRTGEYEEPGDEVQEVVAHFTEGGFCDQHGILHFSVEDEEEHESLAGQVESHRVGSTRGNGKSI</sequence>
<dbReference type="AlphaFoldDB" id="A0AAD9UZF9"/>
<feature type="domain" description="F5/8 type C" evidence="4">
    <location>
        <begin position="33"/>
        <end position="193"/>
    </location>
</feature>
<keyword evidence="2" id="KW-0472">Membrane</keyword>
<gene>
    <name evidence="5" type="ORF">P5673_022639</name>
</gene>
<feature type="region of interest" description="Disordered" evidence="1">
    <location>
        <begin position="50"/>
        <end position="74"/>
    </location>
</feature>
<keyword evidence="3" id="KW-0732">Signal</keyword>
<dbReference type="EMBL" id="JARQWQ010000061">
    <property type="protein sequence ID" value="KAK2555618.1"/>
    <property type="molecule type" value="Genomic_DNA"/>
</dbReference>
<proteinExistence type="predicted"/>
<dbReference type="PROSITE" id="PS50022">
    <property type="entry name" value="FA58C_3"/>
    <property type="match status" value="1"/>
</dbReference>
<evidence type="ECO:0000259" key="4">
    <source>
        <dbReference type="PROSITE" id="PS50022"/>
    </source>
</evidence>
<evidence type="ECO:0000256" key="1">
    <source>
        <dbReference type="SAM" id="MobiDB-lite"/>
    </source>
</evidence>
<dbReference type="Pfam" id="PF00754">
    <property type="entry name" value="F5_F8_type_C"/>
    <property type="match status" value="1"/>
</dbReference>
<accession>A0AAD9UZF9</accession>